<organism evidence="1">
    <name type="scientific">Arundo donax</name>
    <name type="common">Giant reed</name>
    <name type="synonym">Donax arundinaceus</name>
    <dbReference type="NCBI Taxonomy" id="35708"/>
    <lineage>
        <taxon>Eukaryota</taxon>
        <taxon>Viridiplantae</taxon>
        <taxon>Streptophyta</taxon>
        <taxon>Embryophyta</taxon>
        <taxon>Tracheophyta</taxon>
        <taxon>Spermatophyta</taxon>
        <taxon>Magnoliopsida</taxon>
        <taxon>Liliopsida</taxon>
        <taxon>Poales</taxon>
        <taxon>Poaceae</taxon>
        <taxon>PACMAD clade</taxon>
        <taxon>Arundinoideae</taxon>
        <taxon>Arundineae</taxon>
        <taxon>Arundo</taxon>
    </lineage>
</organism>
<evidence type="ECO:0000313" key="1">
    <source>
        <dbReference type="EMBL" id="JAE22293.1"/>
    </source>
</evidence>
<dbReference type="EMBL" id="GBRH01175603">
    <property type="protein sequence ID" value="JAE22293.1"/>
    <property type="molecule type" value="Transcribed_RNA"/>
</dbReference>
<protein>
    <submittedName>
        <fullName evidence="1">Uncharacterized protein</fullName>
    </submittedName>
</protein>
<name>A0A0A9GNN6_ARUDO</name>
<accession>A0A0A9GNN6</accession>
<sequence>MTLNVQKNTEYKASKDKSRVYLSQVIIHYCRVKNSKPETSLLLVFVSLICGQTTHQ</sequence>
<reference evidence="1" key="1">
    <citation type="submission" date="2014-09" db="EMBL/GenBank/DDBJ databases">
        <authorList>
            <person name="Magalhaes I.L.F."/>
            <person name="Oliveira U."/>
            <person name="Santos F.R."/>
            <person name="Vidigal T.H.D.A."/>
            <person name="Brescovit A.D."/>
            <person name="Santos A.J."/>
        </authorList>
    </citation>
    <scope>NUCLEOTIDE SEQUENCE</scope>
    <source>
        <tissue evidence="1">Shoot tissue taken approximately 20 cm above the soil surface</tissue>
    </source>
</reference>
<proteinExistence type="predicted"/>
<reference evidence="1" key="2">
    <citation type="journal article" date="2015" name="Data Brief">
        <title>Shoot transcriptome of the giant reed, Arundo donax.</title>
        <authorList>
            <person name="Barrero R.A."/>
            <person name="Guerrero F.D."/>
            <person name="Moolhuijzen P."/>
            <person name="Goolsby J.A."/>
            <person name="Tidwell J."/>
            <person name="Bellgard S.E."/>
            <person name="Bellgard M.I."/>
        </authorList>
    </citation>
    <scope>NUCLEOTIDE SEQUENCE</scope>
    <source>
        <tissue evidence="1">Shoot tissue taken approximately 20 cm above the soil surface</tissue>
    </source>
</reference>
<dbReference type="AlphaFoldDB" id="A0A0A9GNN6"/>